<name>A0A6N7Z7I4_9PSEU</name>
<dbReference type="PANTHER" id="PTHR30629">
    <property type="entry name" value="PROPHAGE INTEGRASE"/>
    <property type="match status" value="1"/>
</dbReference>
<dbReference type="InterPro" id="IPR013762">
    <property type="entry name" value="Integrase-like_cat_sf"/>
</dbReference>
<dbReference type="GO" id="GO:0015074">
    <property type="term" value="P:DNA integration"/>
    <property type="evidence" value="ECO:0007669"/>
    <property type="project" value="UniProtKB-KW"/>
</dbReference>
<dbReference type="PROSITE" id="PS51900">
    <property type="entry name" value="CB"/>
    <property type="match status" value="1"/>
</dbReference>
<keyword evidence="3 5" id="KW-0238">DNA-binding</keyword>
<evidence type="ECO:0000313" key="8">
    <source>
        <dbReference type="EMBL" id="MTD58149.1"/>
    </source>
</evidence>
<dbReference type="InterPro" id="IPR010998">
    <property type="entry name" value="Integrase_recombinase_N"/>
</dbReference>
<keyword evidence="9" id="KW-1185">Reference proteome</keyword>
<protein>
    <submittedName>
        <fullName evidence="8">Tyrosine-type recombinase/integrase</fullName>
    </submittedName>
</protein>
<dbReference type="PANTHER" id="PTHR30629:SF2">
    <property type="entry name" value="PROPHAGE INTEGRASE INTS-RELATED"/>
    <property type="match status" value="1"/>
</dbReference>
<organism evidence="8 9">
    <name type="scientific">Amycolatopsis pithecellobii</name>
    <dbReference type="NCBI Taxonomy" id="664692"/>
    <lineage>
        <taxon>Bacteria</taxon>
        <taxon>Bacillati</taxon>
        <taxon>Actinomycetota</taxon>
        <taxon>Actinomycetes</taxon>
        <taxon>Pseudonocardiales</taxon>
        <taxon>Pseudonocardiaceae</taxon>
        <taxon>Amycolatopsis</taxon>
    </lineage>
</organism>
<feature type="domain" description="Core-binding (CB)" evidence="7">
    <location>
        <begin position="59"/>
        <end position="139"/>
    </location>
</feature>
<feature type="domain" description="Tyr recombinase" evidence="6">
    <location>
        <begin position="162"/>
        <end position="372"/>
    </location>
</feature>
<evidence type="ECO:0000259" key="6">
    <source>
        <dbReference type="PROSITE" id="PS51898"/>
    </source>
</evidence>
<dbReference type="EMBL" id="WMBA01000061">
    <property type="protein sequence ID" value="MTD58149.1"/>
    <property type="molecule type" value="Genomic_DNA"/>
</dbReference>
<dbReference type="PROSITE" id="PS51898">
    <property type="entry name" value="TYR_RECOMBINASE"/>
    <property type="match status" value="1"/>
</dbReference>
<dbReference type="InterPro" id="IPR050808">
    <property type="entry name" value="Phage_Integrase"/>
</dbReference>
<sequence>MPWPEPAGDNTWRVRYRRADGTKGAIPGFPDEDAAEAYIAEMEVEQRKGTWIDPTAGQITVSAWAPDWIESLDIDQRTEENYRSFLNKHIQPRWGTTALADITNLKVRTWEKKLRASGLAKTTVDSIIKCFSLLLADAAAEKLIAANPIQARRRGRRRRTQRTPRKIWAEPPEVLLIADQVAVKYGSGGAVLVVAAAWTGARWGELVGLQRHNLHLVDDDTGYIVVDPDIGALHEPNKGVPFLGPPKTEESARTITLPAFLVRLLRAHLATHDHPHVFVTPQKQLHRRSNFARRAFRPAADGNARIANPQVRLRAVKPGLKFHGLRHSHKTWMIDDGVPEIAQALRLGHVLPDKVQETYSHVARAVEQRLLDGLQARWDKAVADSTTLPEETTWRAAA</sequence>
<dbReference type="Gene3D" id="1.10.443.10">
    <property type="entry name" value="Intergrase catalytic core"/>
    <property type="match status" value="1"/>
</dbReference>
<dbReference type="SUPFAM" id="SSF56349">
    <property type="entry name" value="DNA breaking-rejoining enzymes"/>
    <property type="match status" value="1"/>
</dbReference>
<dbReference type="Pfam" id="PF00589">
    <property type="entry name" value="Phage_integrase"/>
    <property type="match status" value="1"/>
</dbReference>
<dbReference type="RefSeq" id="WP_154760249.1">
    <property type="nucleotide sequence ID" value="NZ_WMBA01000061.1"/>
</dbReference>
<comment type="similarity">
    <text evidence="1">Belongs to the 'phage' integrase family.</text>
</comment>
<evidence type="ECO:0000256" key="1">
    <source>
        <dbReference type="ARBA" id="ARBA00008857"/>
    </source>
</evidence>
<evidence type="ECO:0000313" key="9">
    <source>
        <dbReference type="Proteomes" id="UP000440096"/>
    </source>
</evidence>
<dbReference type="AlphaFoldDB" id="A0A6N7Z7I4"/>
<evidence type="ECO:0000256" key="4">
    <source>
        <dbReference type="ARBA" id="ARBA00023172"/>
    </source>
</evidence>
<evidence type="ECO:0000256" key="2">
    <source>
        <dbReference type="ARBA" id="ARBA00022908"/>
    </source>
</evidence>
<dbReference type="InterPro" id="IPR002104">
    <property type="entry name" value="Integrase_catalytic"/>
</dbReference>
<dbReference type="InterPro" id="IPR044068">
    <property type="entry name" value="CB"/>
</dbReference>
<dbReference type="GO" id="GO:0006310">
    <property type="term" value="P:DNA recombination"/>
    <property type="evidence" value="ECO:0007669"/>
    <property type="project" value="UniProtKB-KW"/>
</dbReference>
<gene>
    <name evidence="8" type="ORF">GKO32_29845</name>
</gene>
<proteinExistence type="inferred from homology"/>
<evidence type="ECO:0000259" key="7">
    <source>
        <dbReference type="PROSITE" id="PS51900"/>
    </source>
</evidence>
<keyword evidence="4" id="KW-0233">DNA recombination</keyword>
<evidence type="ECO:0000256" key="3">
    <source>
        <dbReference type="ARBA" id="ARBA00023125"/>
    </source>
</evidence>
<accession>A0A6N7Z7I4</accession>
<dbReference type="Gene3D" id="1.10.150.130">
    <property type="match status" value="1"/>
</dbReference>
<comment type="caution">
    <text evidence="8">The sequence shown here is derived from an EMBL/GenBank/DDBJ whole genome shotgun (WGS) entry which is preliminary data.</text>
</comment>
<keyword evidence="2" id="KW-0229">DNA integration</keyword>
<dbReference type="OrthoDB" id="4529782at2"/>
<reference evidence="8 9" key="1">
    <citation type="submission" date="2019-11" db="EMBL/GenBank/DDBJ databases">
        <title>Draft genome of Amycolatopsis RM579.</title>
        <authorList>
            <person name="Duangmal K."/>
            <person name="Mingma R."/>
        </authorList>
    </citation>
    <scope>NUCLEOTIDE SEQUENCE [LARGE SCALE GENOMIC DNA]</scope>
    <source>
        <strain evidence="8 9">RM579</strain>
    </source>
</reference>
<dbReference type="Proteomes" id="UP000440096">
    <property type="component" value="Unassembled WGS sequence"/>
</dbReference>
<dbReference type="InterPro" id="IPR011010">
    <property type="entry name" value="DNA_brk_join_enz"/>
</dbReference>
<dbReference type="GO" id="GO:0003677">
    <property type="term" value="F:DNA binding"/>
    <property type="evidence" value="ECO:0007669"/>
    <property type="project" value="UniProtKB-UniRule"/>
</dbReference>
<evidence type="ECO:0000256" key="5">
    <source>
        <dbReference type="PROSITE-ProRule" id="PRU01248"/>
    </source>
</evidence>